<sequence>MEARSARRKTTLILLLTVILIASREEANMMMVAGVSDDPCVLGAGKNLFECAASCFRPGKCNECCKGLAPGFVRGKCDALACYCCTTPEPEDKPAITS</sequence>
<comment type="caution">
    <text evidence="2">The sequence shown here is derived from an EMBL/GenBank/DDBJ whole genome shotgun (WGS) entry which is preliminary data.</text>
</comment>
<gene>
    <name evidence="2" type="ORF">PVAP13_1NG051400</name>
</gene>
<feature type="signal peptide" evidence="1">
    <location>
        <begin position="1"/>
        <end position="27"/>
    </location>
</feature>
<name>A0A8T0WEV8_PANVG</name>
<protein>
    <submittedName>
        <fullName evidence="2">Uncharacterized protein</fullName>
    </submittedName>
</protein>
<feature type="chain" id="PRO_5035748892" evidence="1">
    <location>
        <begin position="28"/>
        <end position="98"/>
    </location>
</feature>
<dbReference type="EMBL" id="CM029038">
    <property type="protein sequence ID" value="KAG2648091.1"/>
    <property type="molecule type" value="Genomic_DNA"/>
</dbReference>
<dbReference type="AlphaFoldDB" id="A0A8T0WEV8"/>
<evidence type="ECO:0000313" key="3">
    <source>
        <dbReference type="Proteomes" id="UP000823388"/>
    </source>
</evidence>
<dbReference type="Proteomes" id="UP000823388">
    <property type="component" value="Chromosome 1N"/>
</dbReference>
<accession>A0A8T0WEV8</accession>
<keyword evidence="3" id="KW-1185">Reference proteome</keyword>
<evidence type="ECO:0000256" key="1">
    <source>
        <dbReference type="SAM" id="SignalP"/>
    </source>
</evidence>
<reference evidence="2" key="1">
    <citation type="submission" date="2020-05" db="EMBL/GenBank/DDBJ databases">
        <title>WGS assembly of Panicum virgatum.</title>
        <authorList>
            <person name="Lovell J.T."/>
            <person name="Jenkins J."/>
            <person name="Shu S."/>
            <person name="Juenger T.E."/>
            <person name="Schmutz J."/>
        </authorList>
    </citation>
    <scope>NUCLEOTIDE SEQUENCE</scope>
    <source>
        <strain evidence="2">AP13</strain>
    </source>
</reference>
<organism evidence="2 3">
    <name type="scientific">Panicum virgatum</name>
    <name type="common">Blackwell switchgrass</name>
    <dbReference type="NCBI Taxonomy" id="38727"/>
    <lineage>
        <taxon>Eukaryota</taxon>
        <taxon>Viridiplantae</taxon>
        <taxon>Streptophyta</taxon>
        <taxon>Embryophyta</taxon>
        <taxon>Tracheophyta</taxon>
        <taxon>Spermatophyta</taxon>
        <taxon>Magnoliopsida</taxon>
        <taxon>Liliopsida</taxon>
        <taxon>Poales</taxon>
        <taxon>Poaceae</taxon>
        <taxon>PACMAD clade</taxon>
        <taxon>Panicoideae</taxon>
        <taxon>Panicodae</taxon>
        <taxon>Paniceae</taxon>
        <taxon>Panicinae</taxon>
        <taxon>Panicum</taxon>
        <taxon>Panicum sect. Hiantes</taxon>
    </lineage>
</organism>
<keyword evidence="1" id="KW-0732">Signal</keyword>
<evidence type="ECO:0000313" key="2">
    <source>
        <dbReference type="EMBL" id="KAG2648091.1"/>
    </source>
</evidence>
<proteinExistence type="predicted"/>